<name>A0A8J6U7G9_9HYPH</name>
<dbReference type="AlphaFoldDB" id="A0A8J6U7G9"/>
<dbReference type="EMBL" id="JACVVX010000002">
    <property type="protein sequence ID" value="MBD0414792.1"/>
    <property type="molecule type" value="Genomic_DNA"/>
</dbReference>
<gene>
    <name evidence="1" type="ORF">ICI42_09015</name>
</gene>
<accession>A0A8J6U7G9</accession>
<proteinExistence type="predicted"/>
<protein>
    <submittedName>
        <fullName evidence="1">Uncharacterized protein</fullName>
    </submittedName>
</protein>
<organism evidence="1 2">
    <name type="scientific">Oryzicola mucosus</name>
    <dbReference type="NCBI Taxonomy" id="2767425"/>
    <lineage>
        <taxon>Bacteria</taxon>
        <taxon>Pseudomonadati</taxon>
        <taxon>Pseudomonadota</taxon>
        <taxon>Alphaproteobacteria</taxon>
        <taxon>Hyphomicrobiales</taxon>
        <taxon>Phyllobacteriaceae</taxon>
        <taxon>Oryzicola</taxon>
    </lineage>
</organism>
<evidence type="ECO:0000313" key="2">
    <source>
        <dbReference type="Proteomes" id="UP000643405"/>
    </source>
</evidence>
<sequence length="64" mass="7284">MTTISSGVWISALTERLRDAFSWPLSVVPQAFADADTSLREPEADKLPELDETAYWAWTAYGYW</sequence>
<dbReference type="Proteomes" id="UP000643405">
    <property type="component" value="Unassembled WGS sequence"/>
</dbReference>
<dbReference type="RefSeq" id="WP_188164212.1">
    <property type="nucleotide sequence ID" value="NZ_JACVVX010000002.1"/>
</dbReference>
<keyword evidence="2" id="KW-1185">Reference proteome</keyword>
<reference evidence="1" key="1">
    <citation type="submission" date="2020-09" db="EMBL/GenBank/DDBJ databases">
        <title>Genome seq and assembly of Tianweitania sp.</title>
        <authorList>
            <person name="Chhetri G."/>
        </authorList>
    </citation>
    <scope>NUCLEOTIDE SEQUENCE</scope>
    <source>
        <strain evidence="1">Rool2</strain>
    </source>
</reference>
<comment type="caution">
    <text evidence="1">The sequence shown here is derived from an EMBL/GenBank/DDBJ whole genome shotgun (WGS) entry which is preliminary data.</text>
</comment>
<evidence type="ECO:0000313" key="1">
    <source>
        <dbReference type="EMBL" id="MBD0414792.1"/>
    </source>
</evidence>